<dbReference type="KEGG" id="tpi:TREPR_0321"/>
<accession>F5YN55</accession>
<dbReference type="Gene3D" id="3.10.450.620">
    <property type="entry name" value="JHP933, nucleotidyltransferase-like core domain"/>
    <property type="match status" value="1"/>
</dbReference>
<evidence type="ECO:0000313" key="1">
    <source>
        <dbReference type="EMBL" id="AEF83764.1"/>
    </source>
</evidence>
<dbReference type="EMBL" id="CP001843">
    <property type="protein sequence ID" value="AEF85429.1"/>
    <property type="molecule type" value="Genomic_DNA"/>
</dbReference>
<organism evidence="2 3">
    <name type="scientific">Treponema primitia (strain ATCC BAA-887 / DSM 12427 / ZAS-2)</name>
    <dbReference type="NCBI Taxonomy" id="545694"/>
    <lineage>
        <taxon>Bacteria</taxon>
        <taxon>Pseudomonadati</taxon>
        <taxon>Spirochaetota</taxon>
        <taxon>Spirochaetia</taxon>
        <taxon>Spirochaetales</taxon>
        <taxon>Treponemataceae</taxon>
        <taxon>Treponema</taxon>
    </lineage>
</organism>
<dbReference type="KEGG" id="tpi:TREPR_0215"/>
<reference evidence="2 3" key="3">
    <citation type="journal article" date="2011" name="ISME J.">
        <title>RNA-seq reveals cooperative metabolic interactions between two termite-gut spirochete species in co-culture.</title>
        <authorList>
            <person name="Rosenthal A.Z."/>
            <person name="Matson E.G."/>
            <person name="Eldar A."/>
            <person name="Leadbetter J.R."/>
        </authorList>
    </citation>
    <scope>NUCLEOTIDE SEQUENCE [LARGE SCALE GENOMIC DNA]</scope>
    <source>
        <strain evidence="3">ATCC BAA-887 / DSM 12427 / ZAS-2</strain>
        <strain evidence="2">ZAS-2</strain>
    </source>
</reference>
<dbReference type="EMBL" id="CP001843">
    <property type="protein sequence ID" value="AEF83764.1"/>
    <property type="molecule type" value="Genomic_DNA"/>
</dbReference>
<proteinExistence type="predicted"/>
<name>F5YN55_TREPZ</name>
<evidence type="ECO:0000313" key="3">
    <source>
        <dbReference type="Proteomes" id="UP000009223"/>
    </source>
</evidence>
<gene>
    <name evidence="1" type="ordered locus">TREPR_0215</name>
    <name evidence="2" type="ordered locus">TREPR_0321</name>
</gene>
<evidence type="ECO:0008006" key="4">
    <source>
        <dbReference type="Google" id="ProtNLM"/>
    </source>
</evidence>
<reference evidence="2" key="2">
    <citation type="submission" date="2009-12" db="EMBL/GenBank/DDBJ databases">
        <authorList>
            <person name="Tetu S.G."/>
            <person name="Matson E."/>
            <person name="Ren Q."/>
            <person name="Seshadri R."/>
            <person name="Elbourne L."/>
            <person name="Hassan K.A."/>
            <person name="Durkin A."/>
            <person name="Radune D."/>
            <person name="Mohamoud Y."/>
            <person name="Shay R."/>
            <person name="Jin S."/>
            <person name="Zhang X."/>
            <person name="Lucey K."/>
            <person name="Ballor N.R."/>
            <person name="Ottesen E."/>
            <person name="Rosenthal R."/>
            <person name="Allen A."/>
            <person name="Leadbetter J.R."/>
            <person name="Paulsen I.T."/>
        </authorList>
    </citation>
    <scope>NUCLEOTIDE SEQUENCE</scope>
    <source>
        <strain evidence="2">ZAS-2</strain>
    </source>
</reference>
<protein>
    <recommendedName>
        <fullName evidence="4">Nucleotidyl transferase AbiEii/AbiGii toxin family protein</fullName>
    </recommendedName>
</protein>
<reference evidence="3" key="1">
    <citation type="submission" date="2009-12" db="EMBL/GenBank/DDBJ databases">
        <title>Complete sequence of Treponema primitia strain ZAS-2.</title>
        <authorList>
            <person name="Tetu S.G."/>
            <person name="Matson E."/>
            <person name="Ren Q."/>
            <person name="Seshadri R."/>
            <person name="Elbourne L."/>
            <person name="Hassan K.A."/>
            <person name="Durkin A."/>
            <person name="Radune D."/>
            <person name="Mohamoud Y."/>
            <person name="Shay R."/>
            <person name="Jin S."/>
            <person name="Zhang X."/>
            <person name="Lucey K."/>
            <person name="Ballor N.R."/>
            <person name="Ottesen E."/>
            <person name="Rosenthal R."/>
            <person name="Allen A."/>
            <person name="Leadbetter J.R."/>
            <person name="Paulsen I.T."/>
        </authorList>
    </citation>
    <scope>NUCLEOTIDE SEQUENCE [LARGE SCALE GENOMIC DNA]</scope>
    <source>
        <strain evidence="3">ATCC BAA-887 / DSM 12427 / ZAS-2</strain>
    </source>
</reference>
<keyword evidence="3" id="KW-1185">Reference proteome</keyword>
<dbReference type="OrthoDB" id="9780929at2"/>
<sequence>MNTKSPVQIMFEQYHCTTTEERRDALKEIIQEITLAALDRAHFFTHAAFYGGTALRIFHQLDRFSEDLDFSLMEPDSSFDLGLYLNAVWDELGSYGFDMTVETKEKVTDTAVQSAFIKGGTLLHLLKIGSITPPVPGVPPNELIKVKFEVDTNPYPGAGYEVKYGLMPIPYSVRLFDLPSLFAGKLHALLYRSWKSRAKGRDFYDYLWYLSKGIPVNRRYLEAGIRQGGHWAGPEPLALKDILRLLTDRFSSVDYKQIKNDVLPFIRDTRPLDLWSKDFFISLSQEKLRITP</sequence>
<dbReference type="STRING" id="545694.TREPR_0215"/>
<dbReference type="Proteomes" id="UP000009223">
    <property type="component" value="Chromosome"/>
</dbReference>
<dbReference type="eggNOG" id="COG2253">
    <property type="taxonomic scope" value="Bacteria"/>
</dbReference>
<evidence type="ECO:0000313" key="2">
    <source>
        <dbReference type="EMBL" id="AEF85429.1"/>
    </source>
</evidence>
<dbReference type="AlphaFoldDB" id="F5YN55"/>
<dbReference type="HOGENOM" id="CLU_074798_0_0_12"/>
<dbReference type="RefSeq" id="WP_015706267.1">
    <property type="nucleotide sequence ID" value="NC_015578.1"/>
</dbReference>
<dbReference type="InterPro" id="IPR014942">
    <property type="entry name" value="AbiEii"/>
</dbReference>
<dbReference type="Pfam" id="PF08843">
    <property type="entry name" value="AbiEii"/>
    <property type="match status" value="1"/>
</dbReference>